<sequence length="151" mass="17596">MVSRRNEIRGPLDNSADLPLDAIREELIHLWNDMCEARLNAYEGCWSGTCENLERRIKLLTPLVGPISWKEVQVELLAEEVFQRIHADMGYTVVVDMDEVAHVLAENDEPLIRLTGSRRHIERLERDRQTRLAAVREHWRTRAEKQSSKGR</sequence>
<dbReference type="Proteomes" id="UP000198923">
    <property type="component" value="Unassembled WGS sequence"/>
</dbReference>
<accession>A0A1G8EAT3</accession>
<evidence type="ECO:0000313" key="1">
    <source>
        <dbReference type="EMBL" id="SDH67006.1"/>
    </source>
</evidence>
<organism evidence="1 2">
    <name type="scientific">Sinosporangium album</name>
    <dbReference type="NCBI Taxonomy" id="504805"/>
    <lineage>
        <taxon>Bacteria</taxon>
        <taxon>Bacillati</taxon>
        <taxon>Actinomycetota</taxon>
        <taxon>Actinomycetes</taxon>
        <taxon>Streptosporangiales</taxon>
        <taxon>Streptosporangiaceae</taxon>
        <taxon>Sinosporangium</taxon>
    </lineage>
</organism>
<name>A0A1G8EAT3_9ACTN</name>
<reference evidence="1 2" key="1">
    <citation type="submission" date="2016-10" db="EMBL/GenBank/DDBJ databases">
        <authorList>
            <person name="de Groot N.N."/>
        </authorList>
    </citation>
    <scope>NUCLEOTIDE SEQUENCE [LARGE SCALE GENOMIC DNA]</scope>
    <source>
        <strain evidence="1 2">CPCC 201354</strain>
    </source>
</reference>
<gene>
    <name evidence="1" type="ORF">SAMN05421505_12016</name>
</gene>
<dbReference type="STRING" id="504805.SAMN05421505_12016"/>
<proteinExistence type="predicted"/>
<evidence type="ECO:0000313" key="2">
    <source>
        <dbReference type="Proteomes" id="UP000198923"/>
    </source>
</evidence>
<dbReference type="RefSeq" id="WP_176955561.1">
    <property type="nucleotide sequence ID" value="NZ_FNCN01000020.1"/>
</dbReference>
<keyword evidence="2" id="KW-1185">Reference proteome</keyword>
<dbReference type="EMBL" id="FNCN01000020">
    <property type="protein sequence ID" value="SDH67006.1"/>
    <property type="molecule type" value="Genomic_DNA"/>
</dbReference>
<protein>
    <submittedName>
        <fullName evidence="1">Uncharacterized protein</fullName>
    </submittedName>
</protein>
<dbReference type="AlphaFoldDB" id="A0A1G8EAT3"/>